<accession>M2Z023</accession>
<comment type="caution">
    <text evidence="2">The sequence shown here is derived from an EMBL/GenBank/DDBJ whole genome shotgun (WGS) entry which is preliminary data.</text>
</comment>
<dbReference type="Proteomes" id="UP000011744">
    <property type="component" value="Unassembled WGS sequence"/>
</dbReference>
<protein>
    <submittedName>
        <fullName evidence="2">Uncharacterized protein</fullName>
    </submittedName>
</protein>
<dbReference type="PATRIC" id="fig|1244869.3.peg.4435"/>
<dbReference type="AlphaFoldDB" id="M2Z023"/>
<name>M2Z023_9PROT</name>
<evidence type="ECO:0000313" key="3">
    <source>
        <dbReference type="Proteomes" id="UP000011744"/>
    </source>
</evidence>
<evidence type="ECO:0000313" key="2">
    <source>
        <dbReference type="EMBL" id="EME67595.1"/>
    </source>
</evidence>
<keyword evidence="3" id="KW-1185">Reference proteome</keyword>
<dbReference type="EMBL" id="AONQ01000134">
    <property type="protein sequence ID" value="EME67595.1"/>
    <property type="molecule type" value="Genomic_DNA"/>
</dbReference>
<evidence type="ECO:0000256" key="1">
    <source>
        <dbReference type="SAM" id="MobiDB-lite"/>
    </source>
</evidence>
<sequence>MDAVKLQLGVIYGQLQFLSEPTIHADYIDPSPYVQKARADRGKRPLPAYRVIRPGQTVMHYRKGDAAGGTKVEADSESSGKFKGRGKGVPKSPHWNPGCTYAKKNGRIVHKRPYPVKGGKCPNPIPVLALKPNEVQFVSD</sequence>
<reference evidence="2 3" key="1">
    <citation type="journal article" date="2014" name="Genome Announc.">
        <title>Draft Genome Sequence of Magnetospirillum sp. Strain SO-1, a Freshwater Magnetotactic Bacterium Isolated from the Ol'khovka River, Russia.</title>
        <authorList>
            <person name="Grouzdev D.S."/>
            <person name="Dziuba M.V."/>
            <person name="Sukhacheva M.S."/>
            <person name="Mardanov A.V."/>
            <person name="Beletskiy A.V."/>
            <person name="Kuznetsov B.B."/>
            <person name="Skryabin K.G."/>
        </authorList>
    </citation>
    <scope>NUCLEOTIDE SEQUENCE [LARGE SCALE GENOMIC DNA]</scope>
    <source>
        <strain evidence="2 3">SO-1</strain>
    </source>
</reference>
<feature type="region of interest" description="Disordered" evidence="1">
    <location>
        <begin position="64"/>
        <end position="97"/>
    </location>
</feature>
<organism evidence="2 3">
    <name type="scientific">Paramagnetospirillum caucaseum</name>
    <dbReference type="NCBI Taxonomy" id="1244869"/>
    <lineage>
        <taxon>Bacteria</taxon>
        <taxon>Pseudomonadati</taxon>
        <taxon>Pseudomonadota</taxon>
        <taxon>Alphaproteobacteria</taxon>
        <taxon>Rhodospirillales</taxon>
        <taxon>Magnetospirillaceae</taxon>
        <taxon>Paramagnetospirillum</taxon>
    </lineage>
</organism>
<gene>
    <name evidence="2" type="ORF">H261_22723</name>
</gene>
<proteinExistence type="predicted"/>